<feature type="active site" description="Charge relay system" evidence="5">
    <location>
        <position position="95"/>
    </location>
</feature>
<feature type="active site" description="Charge relay system" evidence="5">
    <location>
        <position position="125"/>
    </location>
</feature>
<feature type="domain" description="PDZ" evidence="6">
    <location>
        <begin position="260"/>
        <end position="334"/>
    </location>
</feature>
<feature type="active site" description="Charge relay system" evidence="5">
    <location>
        <position position="199"/>
    </location>
</feature>
<evidence type="ECO:0000313" key="8">
    <source>
        <dbReference type="Proteomes" id="UP000506160"/>
    </source>
</evidence>
<dbReference type="Gene3D" id="2.30.42.10">
    <property type="match status" value="1"/>
</dbReference>
<reference evidence="7 8" key="1">
    <citation type="journal article" date="2014" name="Appl. Environ. Microbiol.">
        <title>Genomic features of a bumble bee symbiont reflect its host environment.</title>
        <authorList>
            <person name="Martinson V.G."/>
            <person name="Magoc T."/>
            <person name="Koch H."/>
            <person name="Salzberg S.L."/>
            <person name="Moran N.A."/>
        </authorList>
    </citation>
    <scope>NUCLEOTIDE SEQUENCE [LARGE SCALE GENOMIC DNA]</scope>
    <source>
        <strain evidence="7 8">Bimp</strain>
    </source>
</reference>
<dbReference type="NCBIfam" id="TIGR02038">
    <property type="entry name" value="protease_degS"/>
    <property type="match status" value="1"/>
</dbReference>
<comment type="similarity">
    <text evidence="1">Belongs to the peptidase S1C family.</text>
</comment>
<dbReference type="InterPro" id="IPR009003">
    <property type="entry name" value="Peptidase_S1_PA"/>
</dbReference>
<keyword evidence="4" id="KW-0720">Serine protease</keyword>
<evidence type="ECO:0000256" key="2">
    <source>
        <dbReference type="ARBA" id="ARBA00022670"/>
    </source>
</evidence>
<evidence type="ECO:0000313" key="7">
    <source>
        <dbReference type="EMBL" id="TEA26754.1"/>
    </source>
</evidence>
<dbReference type="SUPFAM" id="SSF50156">
    <property type="entry name" value="PDZ domain-like"/>
    <property type="match status" value="1"/>
</dbReference>
<dbReference type="PANTHER" id="PTHR22939:SF101">
    <property type="entry name" value="PERIPLASMIC PH-DEPENDENT SERINE ENDOPROTEASE DEGQ"/>
    <property type="match status" value="1"/>
</dbReference>
<comment type="caution">
    <text evidence="7">The sequence shown here is derived from an EMBL/GenBank/DDBJ whole genome shotgun (WGS) entry which is preliminary data.</text>
</comment>
<dbReference type="SMART" id="SM00228">
    <property type="entry name" value="PDZ"/>
    <property type="match status" value="1"/>
</dbReference>
<keyword evidence="3" id="KW-0378">Hydrolase</keyword>
<dbReference type="InterPro" id="IPR043504">
    <property type="entry name" value="Peptidase_S1_PA_chymotrypsin"/>
</dbReference>
<organism evidence="7 8">
    <name type="scientific">Candidatus Schmidhempelia bombi str. Bimp</name>
    <dbReference type="NCBI Taxonomy" id="1387197"/>
    <lineage>
        <taxon>Bacteria</taxon>
        <taxon>Pseudomonadati</taxon>
        <taxon>Pseudomonadota</taxon>
        <taxon>Gammaproteobacteria</taxon>
        <taxon>Orbales</taxon>
        <taxon>Orbaceae</taxon>
        <taxon>Candidatus Schmidhempelia</taxon>
    </lineage>
</organism>
<dbReference type="EMBL" id="AWGA01000066">
    <property type="protein sequence ID" value="TEA26754.1"/>
    <property type="molecule type" value="Genomic_DNA"/>
</dbReference>
<proteinExistence type="inferred from homology"/>
<dbReference type="RefSeq" id="WP_036562983.1">
    <property type="nucleotide sequence ID" value="NZ_AWGA01000066.1"/>
</dbReference>
<dbReference type="SUPFAM" id="SSF50494">
    <property type="entry name" value="Trypsin-like serine proteases"/>
    <property type="match status" value="1"/>
</dbReference>
<dbReference type="PRINTS" id="PR00834">
    <property type="entry name" value="PROTEASES2C"/>
</dbReference>
<evidence type="ECO:0000256" key="1">
    <source>
        <dbReference type="ARBA" id="ARBA00010541"/>
    </source>
</evidence>
<name>A0AB94IBH2_9GAMM</name>
<dbReference type="PANTHER" id="PTHR22939">
    <property type="entry name" value="SERINE PROTEASE FAMILY S1C HTRA-RELATED"/>
    <property type="match status" value="1"/>
</dbReference>
<sequence>MIKNILWPTLIGSVLAVVLLILFPSLHNAEKSFIPEHLFFNNPLSYQEAVRKAAPAVVNVYSRTISQGQNTPSAITPLGSGVIMSKEGYILTNYHVIKDAQQIIVAMQTGQIYEAILVGLDKLVDLAVLKVDDKDLPTIPINLARQPQIGDVVLAIGNPYNIGQTITQGIISATGRDGLSPYRRQNFIQTDASINHGNSGGALVNTLGELVGINTLSITKNNNIDIPEGLSFAIPTSLATKIMQKLIQDGQIIRGYAGIDGLEFAPVQNSQQLPRVLGILVTNVDGPAKQAGVLPNDILVSVDHKPVKSIIETMDHIAEMKPNTTIPISIIRQGKQLELQLTIAKFPI</sequence>
<keyword evidence="8" id="KW-1185">Reference proteome</keyword>
<evidence type="ECO:0000256" key="5">
    <source>
        <dbReference type="PIRSR" id="PIRSR611783-1"/>
    </source>
</evidence>
<dbReference type="Proteomes" id="UP000506160">
    <property type="component" value="Unassembled WGS sequence"/>
</dbReference>
<dbReference type="InterPro" id="IPR036034">
    <property type="entry name" value="PDZ_sf"/>
</dbReference>
<dbReference type="GO" id="GO:0004252">
    <property type="term" value="F:serine-type endopeptidase activity"/>
    <property type="evidence" value="ECO:0007669"/>
    <property type="project" value="InterPro"/>
</dbReference>
<dbReference type="FunFam" id="2.40.10.10:FF:000001">
    <property type="entry name" value="Periplasmic serine protease DegS"/>
    <property type="match status" value="1"/>
</dbReference>
<dbReference type="Pfam" id="PF13365">
    <property type="entry name" value="Trypsin_2"/>
    <property type="match status" value="1"/>
</dbReference>
<dbReference type="InterPro" id="IPR011783">
    <property type="entry name" value="Pept_S1C_DegS"/>
</dbReference>
<dbReference type="InterPro" id="IPR001478">
    <property type="entry name" value="PDZ"/>
</dbReference>
<accession>A0AB94IBH2</accession>
<dbReference type="GO" id="GO:0042597">
    <property type="term" value="C:periplasmic space"/>
    <property type="evidence" value="ECO:0007669"/>
    <property type="project" value="TreeGrafter"/>
</dbReference>
<dbReference type="AlphaFoldDB" id="A0AB94IBH2"/>
<evidence type="ECO:0000256" key="3">
    <source>
        <dbReference type="ARBA" id="ARBA00022801"/>
    </source>
</evidence>
<dbReference type="Gene3D" id="2.40.10.10">
    <property type="entry name" value="Trypsin-like serine proteases"/>
    <property type="match status" value="2"/>
</dbReference>
<dbReference type="NCBIfam" id="NF008147">
    <property type="entry name" value="PRK10898.1"/>
    <property type="match status" value="1"/>
</dbReference>
<dbReference type="GO" id="GO:0006515">
    <property type="term" value="P:protein quality control for misfolded or incompletely synthesized proteins"/>
    <property type="evidence" value="ECO:0007669"/>
    <property type="project" value="TreeGrafter"/>
</dbReference>
<dbReference type="Pfam" id="PF13180">
    <property type="entry name" value="PDZ_2"/>
    <property type="match status" value="1"/>
</dbReference>
<evidence type="ECO:0000259" key="6">
    <source>
        <dbReference type="SMART" id="SM00228"/>
    </source>
</evidence>
<protein>
    <submittedName>
        <fullName evidence="7">Serine endoprotease DegS</fullName>
    </submittedName>
</protein>
<gene>
    <name evidence="7" type="ORF">O970_07300</name>
</gene>
<dbReference type="InterPro" id="IPR001940">
    <property type="entry name" value="Peptidase_S1C"/>
</dbReference>
<evidence type="ECO:0000256" key="4">
    <source>
        <dbReference type="ARBA" id="ARBA00022825"/>
    </source>
</evidence>
<keyword evidence="2" id="KW-0645">Protease</keyword>